<protein>
    <submittedName>
        <fullName evidence="2">Transcriptional regulator with XRE-family HTH domain</fullName>
    </submittedName>
</protein>
<evidence type="ECO:0000313" key="2">
    <source>
        <dbReference type="EMBL" id="MBB5184808.1"/>
    </source>
</evidence>
<sequence>MNELRKDRIEKRLNELKQTKSWLAQQMNMSLQSFSRMLGGNNNPRIDNVIELSKKLDISIDYLLGVSEESTIDVSLKDISEKTGLSVKSIEKLICYKNNKLSDRKLKALNLLLENNDLLLSSLYDYLSIYPIGETYGNHEDLNRSMLDYDKEKILLFELTEAAQGFKSHLKYEFDEQYRNKKIDELELRIFKENLTEEEIDELSKLIKKLKNYDKDSLI</sequence>
<evidence type="ECO:0000313" key="3">
    <source>
        <dbReference type="Proteomes" id="UP000521313"/>
    </source>
</evidence>
<dbReference type="CDD" id="cd00093">
    <property type="entry name" value="HTH_XRE"/>
    <property type="match status" value="1"/>
</dbReference>
<dbReference type="SMART" id="SM00530">
    <property type="entry name" value="HTH_XRE"/>
    <property type="match status" value="1"/>
</dbReference>
<dbReference type="RefSeq" id="WP_183375120.1">
    <property type="nucleotide sequence ID" value="NZ_JACHHD010000006.1"/>
</dbReference>
<dbReference type="AlphaFoldDB" id="A0A7W8FX07"/>
<dbReference type="EMBL" id="JACHHD010000006">
    <property type="protein sequence ID" value="MBB5184808.1"/>
    <property type="molecule type" value="Genomic_DNA"/>
</dbReference>
<gene>
    <name evidence="2" type="ORF">HNQ43_000851</name>
</gene>
<dbReference type="Gene3D" id="1.10.260.40">
    <property type="entry name" value="lambda repressor-like DNA-binding domains"/>
    <property type="match status" value="1"/>
</dbReference>
<organism evidence="2 3">
    <name type="scientific">Faecalicoccus acidiformans</name>
    <dbReference type="NCBI Taxonomy" id="915173"/>
    <lineage>
        <taxon>Bacteria</taxon>
        <taxon>Bacillati</taxon>
        <taxon>Bacillota</taxon>
        <taxon>Erysipelotrichia</taxon>
        <taxon>Erysipelotrichales</taxon>
        <taxon>Erysipelotrichaceae</taxon>
        <taxon>Faecalicoccus</taxon>
    </lineage>
</organism>
<name>A0A7W8FX07_9FIRM</name>
<comment type="caution">
    <text evidence="2">The sequence shown here is derived from an EMBL/GenBank/DDBJ whole genome shotgun (WGS) entry which is preliminary data.</text>
</comment>
<dbReference type="InterPro" id="IPR001387">
    <property type="entry name" value="Cro/C1-type_HTH"/>
</dbReference>
<dbReference type="Proteomes" id="UP000521313">
    <property type="component" value="Unassembled WGS sequence"/>
</dbReference>
<dbReference type="GO" id="GO:0003677">
    <property type="term" value="F:DNA binding"/>
    <property type="evidence" value="ECO:0007669"/>
    <property type="project" value="InterPro"/>
</dbReference>
<dbReference type="InterPro" id="IPR010982">
    <property type="entry name" value="Lambda_DNA-bd_dom_sf"/>
</dbReference>
<accession>A0A7W8FX07</accession>
<proteinExistence type="predicted"/>
<dbReference type="Pfam" id="PF07022">
    <property type="entry name" value="Phage_CI_repr"/>
    <property type="match status" value="1"/>
</dbReference>
<dbReference type="SUPFAM" id="SSF47413">
    <property type="entry name" value="lambda repressor-like DNA-binding domains"/>
    <property type="match status" value="1"/>
</dbReference>
<dbReference type="InterPro" id="IPR010744">
    <property type="entry name" value="Phage_CI_N"/>
</dbReference>
<reference evidence="2 3" key="1">
    <citation type="submission" date="2020-08" db="EMBL/GenBank/DDBJ databases">
        <title>Genomic Encyclopedia of Type Strains, Phase IV (KMG-IV): sequencing the most valuable type-strain genomes for metagenomic binning, comparative biology and taxonomic classification.</title>
        <authorList>
            <person name="Goeker M."/>
        </authorList>
    </citation>
    <scope>NUCLEOTIDE SEQUENCE [LARGE SCALE GENOMIC DNA]</scope>
    <source>
        <strain evidence="2 3">DSM 26963</strain>
    </source>
</reference>
<dbReference type="GO" id="GO:0045892">
    <property type="term" value="P:negative regulation of DNA-templated transcription"/>
    <property type="evidence" value="ECO:0007669"/>
    <property type="project" value="InterPro"/>
</dbReference>
<evidence type="ECO:0000259" key="1">
    <source>
        <dbReference type="PROSITE" id="PS50943"/>
    </source>
</evidence>
<feature type="domain" description="HTH cro/C1-type" evidence="1">
    <location>
        <begin position="23"/>
        <end position="63"/>
    </location>
</feature>
<dbReference type="PROSITE" id="PS50943">
    <property type="entry name" value="HTH_CROC1"/>
    <property type="match status" value="1"/>
</dbReference>